<dbReference type="EMBL" id="JBHSKL010000003">
    <property type="protein sequence ID" value="MFC5223294.1"/>
    <property type="molecule type" value="Genomic_DNA"/>
</dbReference>
<organism evidence="2 3">
    <name type="scientific">Streptomyces fimbriatus</name>
    <dbReference type="NCBI Taxonomy" id="68197"/>
    <lineage>
        <taxon>Bacteria</taxon>
        <taxon>Bacillati</taxon>
        <taxon>Actinomycetota</taxon>
        <taxon>Actinomycetes</taxon>
        <taxon>Kitasatosporales</taxon>
        <taxon>Streptomycetaceae</taxon>
        <taxon>Streptomyces</taxon>
    </lineage>
</organism>
<feature type="region of interest" description="Disordered" evidence="1">
    <location>
        <begin position="1"/>
        <end position="35"/>
    </location>
</feature>
<gene>
    <name evidence="2" type="ORF">ACFPN6_01510</name>
</gene>
<evidence type="ECO:0000313" key="3">
    <source>
        <dbReference type="Proteomes" id="UP001596156"/>
    </source>
</evidence>
<proteinExistence type="predicted"/>
<keyword evidence="3" id="KW-1185">Reference proteome</keyword>
<sequence>MTTRTEARSGPGGALPRPGRTGIRAGSTPPWPAVRTHAFATRPAGPRTPDGHLAAGGAATALDGYAESPAREPGDPHLLAGWTVARAAPEPVHAARRFPARPERLRPQGAG</sequence>
<evidence type="ECO:0000256" key="1">
    <source>
        <dbReference type="SAM" id="MobiDB-lite"/>
    </source>
</evidence>
<reference evidence="3" key="1">
    <citation type="journal article" date="2019" name="Int. J. Syst. Evol. Microbiol.">
        <title>The Global Catalogue of Microorganisms (GCM) 10K type strain sequencing project: providing services to taxonomists for standard genome sequencing and annotation.</title>
        <authorList>
            <consortium name="The Broad Institute Genomics Platform"/>
            <consortium name="The Broad Institute Genome Sequencing Center for Infectious Disease"/>
            <person name="Wu L."/>
            <person name="Ma J."/>
        </authorList>
    </citation>
    <scope>NUCLEOTIDE SEQUENCE [LARGE SCALE GENOMIC DNA]</scope>
    <source>
        <strain evidence="3">CCM 8479</strain>
    </source>
</reference>
<name>A0ABW0CZ05_STRFI</name>
<dbReference type="Proteomes" id="UP001596156">
    <property type="component" value="Unassembled WGS sequence"/>
</dbReference>
<evidence type="ECO:0000313" key="2">
    <source>
        <dbReference type="EMBL" id="MFC5223294.1"/>
    </source>
</evidence>
<dbReference type="RefSeq" id="WP_344642966.1">
    <property type="nucleotide sequence ID" value="NZ_BAAASS010000003.1"/>
</dbReference>
<comment type="caution">
    <text evidence="2">The sequence shown here is derived from an EMBL/GenBank/DDBJ whole genome shotgun (WGS) entry which is preliminary data.</text>
</comment>
<accession>A0ABW0CZ05</accession>
<protein>
    <submittedName>
        <fullName evidence="2">Uncharacterized protein</fullName>
    </submittedName>
</protein>